<keyword evidence="1" id="KW-0479">Metal-binding</keyword>
<evidence type="ECO:0000256" key="1">
    <source>
        <dbReference type="ARBA" id="ARBA00022723"/>
    </source>
</evidence>
<dbReference type="InterPro" id="IPR000008">
    <property type="entry name" value="C2_dom"/>
</dbReference>
<dbReference type="OrthoDB" id="4957064at2759"/>
<dbReference type="PANTHER" id="PTHR45911">
    <property type="entry name" value="C2 DOMAIN-CONTAINING PROTEIN"/>
    <property type="match status" value="1"/>
</dbReference>
<sequence length="693" mass="80056">IGLHETNPTNVHHYGTVAGTWNRNTDHNREQKSSLFKRLHITEIVEKPSLEYAKKHLKVDNVSNDNFLTAFGLYILDGGRLLEIIGDDIECNRRKNGRFQLTTALETLRIEQDLQGYMIDGVRFDIGASPQSYVQTLSDFKHQINQYFFSFNKIKNVTILKEILSRILKILTKFHKTFYSNHGTTSWRYVTASQIISYVKEKKVVLCEPQTGEKGTDSKTDEEHYVVDVSIVKASNLKNVDVTPGDKSDPYCICTINDMSHQTKTIENNLNPTWNEHCTFLTRTQPTNIKFEIWDSDGALKDDSLGEVVLPLTGFFEPNHSGYVYQKKKMIKKKEKKKKLNLSALEKEVKNLQKILEEATASELKLKSQLRGQEEKVQALEQVAAELEKSLKATKDQSDTAKSNLEQEKSHMQQEYKKLADEKQQLEAKNQALESKYQALESKYQGLESKYQGLESKYQGLESKNQGLESEYQELESKYQGLKSKVQELETKNQALETKCQELEARNRELEEKSERLRTENQELTSRAQTLKATINELETVVEKMMVKYRQTSEELQVKNEENSSLLSLNNQKTQELEGLLAQQHMSEAQNNELAERCNQLERQNEELCKEIELLQYRLQDLEEHAKALQDGTSHNNNHGDDETMRSLQHMIDDLTASSQRLEQEKSQLQNQMNTLTQQLECMCMYVYVKKGF</sequence>
<feature type="domain" description="C2" evidence="4">
    <location>
        <begin position="208"/>
        <end position="325"/>
    </location>
</feature>
<dbReference type="EMBL" id="ASPP01021822">
    <property type="protein sequence ID" value="ETO12011.1"/>
    <property type="molecule type" value="Genomic_DNA"/>
</dbReference>
<dbReference type="Gene3D" id="2.60.40.150">
    <property type="entry name" value="C2 domain"/>
    <property type="match status" value="1"/>
</dbReference>
<evidence type="ECO:0000313" key="6">
    <source>
        <dbReference type="Proteomes" id="UP000023152"/>
    </source>
</evidence>
<evidence type="ECO:0000313" key="5">
    <source>
        <dbReference type="EMBL" id="ETO12011.1"/>
    </source>
</evidence>
<protein>
    <submittedName>
        <fullName evidence="5">RNA polymerase Rpb1 repeat domain-containing protein</fullName>
    </submittedName>
</protein>
<dbReference type="AlphaFoldDB" id="X6MEC2"/>
<dbReference type="SUPFAM" id="SSF49562">
    <property type="entry name" value="C2 domain (Calcium/lipid-binding domain, CaLB)"/>
    <property type="match status" value="1"/>
</dbReference>
<dbReference type="Proteomes" id="UP000023152">
    <property type="component" value="Unassembled WGS sequence"/>
</dbReference>
<dbReference type="Gene3D" id="3.90.550.10">
    <property type="entry name" value="Spore Coat Polysaccharide Biosynthesis Protein SpsA, Chain A"/>
    <property type="match status" value="1"/>
</dbReference>
<dbReference type="Gene3D" id="1.20.5.340">
    <property type="match status" value="1"/>
</dbReference>
<evidence type="ECO:0000256" key="2">
    <source>
        <dbReference type="ARBA" id="ARBA00022837"/>
    </source>
</evidence>
<organism evidence="5 6">
    <name type="scientific">Reticulomyxa filosa</name>
    <dbReference type="NCBI Taxonomy" id="46433"/>
    <lineage>
        <taxon>Eukaryota</taxon>
        <taxon>Sar</taxon>
        <taxon>Rhizaria</taxon>
        <taxon>Retaria</taxon>
        <taxon>Foraminifera</taxon>
        <taxon>Monothalamids</taxon>
        <taxon>Reticulomyxidae</taxon>
        <taxon>Reticulomyxa</taxon>
    </lineage>
</organism>
<keyword evidence="6" id="KW-1185">Reference proteome</keyword>
<name>X6MEC2_RETFI</name>
<evidence type="ECO:0000259" key="4">
    <source>
        <dbReference type="PROSITE" id="PS50004"/>
    </source>
</evidence>
<dbReference type="SUPFAM" id="SSF53448">
    <property type="entry name" value="Nucleotide-diphospho-sugar transferases"/>
    <property type="match status" value="1"/>
</dbReference>
<keyword evidence="2" id="KW-0106">Calcium</keyword>
<dbReference type="InterPro" id="IPR029044">
    <property type="entry name" value="Nucleotide-diphossugar_trans"/>
</dbReference>
<dbReference type="Pfam" id="PF00168">
    <property type="entry name" value="C2"/>
    <property type="match status" value="1"/>
</dbReference>
<dbReference type="PROSITE" id="PS50004">
    <property type="entry name" value="C2"/>
    <property type="match status" value="1"/>
</dbReference>
<dbReference type="SUPFAM" id="SSF90257">
    <property type="entry name" value="Myosin rod fragments"/>
    <property type="match status" value="1"/>
</dbReference>
<gene>
    <name evidence="5" type="ORF">RFI_25365</name>
</gene>
<comment type="caution">
    <text evidence="5">The sequence shown here is derived from an EMBL/GenBank/DDBJ whole genome shotgun (WGS) entry which is preliminary data.</text>
</comment>
<dbReference type="Gene3D" id="1.20.5.190">
    <property type="match status" value="1"/>
</dbReference>
<reference evidence="5 6" key="1">
    <citation type="journal article" date="2013" name="Curr. Biol.">
        <title>The Genome of the Foraminiferan Reticulomyxa filosa.</title>
        <authorList>
            <person name="Glockner G."/>
            <person name="Hulsmann N."/>
            <person name="Schleicher M."/>
            <person name="Noegel A.A."/>
            <person name="Eichinger L."/>
            <person name="Gallinger C."/>
            <person name="Pawlowski J."/>
            <person name="Sierra R."/>
            <person name="Euteneuer U."/>
            <person name="Pillet L."/>
            <person name="Moustafa A."/>
            <person name="Platzer M."/>
            <person name="Groth M."/>
            <person name="Szafranski K."/>
            <person name="Schliwa M."/>
        </authorList>
    </citation>
    <scope>NUCLEOTIDE SEQUENCE [LARGE SCALE GENOMIC DNA]</scope>
</reference>
<feature type="non-terminal residue" evidence="5">
    <location>
        <position position="1"/>
    </location>
</feature>
<dbReference type="CDD" id="cd00030">
    <property type="entry name" value="C2"/>
    <property type="match status" value="1"/>
</dbReference>
<dbReference type="GO" id="GO:0046872">
    <property type="term" value="F:metal ion binding"/>
    <property type="evidence" value="ECO:0007669"/>
    <property type="project" value="UniProtKB-KW"/>
</dbReference>
<dbReference type="InterPro" id="IPR035892">
    <property type="entry name" value="C2_domain_sf"/>
</dbReference>
<evidence type="ECO:0000256" key="3">
    <source>
        <dbReference type="SAM" id="MobiDB-lite"/>
    </source>
</evidence>
<feature type="region of interest" description="Disordered" evidence="3">
    <location>
        <begin position="391"/>
        <end position="412"/>
    </location>
</feature>
<accession>X6MEC2</accession>
<dbReference type="SMART" id="SM00239">
    <property type="entry name" value="C2"/>
    <property type="match status" value="1"/>
</dbReference>
<proteinExistence type="predicted"/>